<dbReference type="Pfam" id="PF03061">
    <property type="entry name" value="4HBT"/>
    <property type="match status" value="1"/>
</dbReference>
<dbReference type="InterPro" id="IPR006683">
    <property type="entry name" value="Thioestr_dom"/>
</dbReference>
<dbReference type="Gene3D" id="3.10.129.10">
    <property type="entry name" value="Hotdog Thioesterase"/>
    <property type="match status" value="1"/>
</dbReference>
<dbReference type="PANTHER" id="PTHR42856">
    <property type="entry name" value="ACYL-COENZYME A THIOESTERASE PAAI"/>
    <property type="match status" value="1"/>
</dbReference>
<gene>
    <name evidence="3" type="ORF">H7U36_08340</name>
</gene>
<dbReference type="Proteomes" id="UP000716906">
    <property type="component" value="Unassembled WGS sequence"/>
</dbReference>
<evidence type="ECO:0000313" key="3">
    <source>
        <dbReference type="EMBL" id="MBM6738110.1"/>
    </source>
</evidence>
<dbReference type="CDD" id="cd03443">
    <property type="entry name" value="PaaI_thioesterase"/>
    <property type="match status" value="1"/>
</dbReference>
<organism evidence="3 4">
    <name type="scientific">Faecalicatena fissicatena</name>
    <dbReference type="NCBI Taxonomy" id="290055"/>
    <lineage>
        <taxon>Bacteria</taxon>
        <taxon>Bacillati</taxon>
        <taxon>Bacillota</taxon>
        <taxon>Clostridia</taxon>
        <taxon>Lachnospirales</taxon>
        <taxon>Lachnospiraceae</taxon>
        <taxon>Faecalicatena</taxon>
    </lineage>
</organism>
<keyword evidence="1" id="KW-0378">Hydrolase</keyword>
<sequence>MDYERLRELRNSTNPFARHLGLTITAIRDGEAEAELPVTSDYLNPGGSVHGGCLYTLADAVGGAAASSCGMHIATVDSSFHFLRAGLQTSRLTGRARAIKRGKRLLVYEVTVYDDQDSLLAQGIFTYMPLSKPLFPENAG</sequence>
<evidence type="ECO:0000256" key="1">
    <source>
        <dbReference type="ARBA" id="ARBA00022801"/>
    </source>
</evidence>
<keyword evidence="4" id="KW-1185">Reference proteome</keyword>
<dbReference type="EMBL" id="JACLYY010000007">
    <property type="protein sequence ID" value="MBM6738110.1"/>
    <property type="molecule type" value="Genomic_DNA"/>
</dbReference>
<dbReference type="NCBIfam" id="TIGR00369">
    <property type="entry name" value="unchar_dom_1"/>
    <property type="match status" value="1"/>
</dbReference>
<dbReference type="SUPFAM" id="SSF54637">
    <property type="entry name" value="Thioesterase/thiol ester dehydrase-isomerase"/>
    <property type="match status" value="1"/>
</dbReference>
<name>A0ABS2E928_9FIRM</name>
<reference evidence="3 4" key="1">
    <citation type="journal article" date="2021" name="Sci. Rep.">
        <title>The distribution of antibiotic resistance genes in chicken gut microbiota commensals.</title>
        <authorList>
            <person name="Juricova H."/>
            <person name="Matiasovicova J."/>
            <person name="Kubasova T."/>
            <person name="Cejkova D."/>
            <person name="Rychlik I."/>
        </authorList>
    </citation>
    <scope>NUCLEOTIDE SEQUENCE [LARGE SCALE GENOMIC DNA]</scope>
    <source>
        <strain evidence="3 4">An773</strain>
    </source>
</reference>
<dbReference type="InterPro" id="IPR003736">
    <property type="entry name" value="PAAI_dom"/>
</dbReference>
<accession>A0ABS2E928</accession>
<evidence type="ECO:0000313" key="4">
    <source>
        <dbReference type="Proteomes" id="UP000716906"/>
    </source>
</evidence>
<evidence type="ECO:0000259" key="2">
    <source>
        <dbReference type="Pfam" id="PF03061"/>
    </source>
</evidence>
<comment type="caution">
    <text evidence="3">The sequence shown here is derived from an EMBL/GenBank/DDBJ whole genome shotgun (WGS) entry which is preliminary data.</text>
</comment>
<protein>
    <submittedName>
        <fullName evidence="3">PaaI family thioesterase</fullName>
    </submittedName>
</protein>
<dbReference type="PANTHER" id="PTHR42856:SF1">
    <property type="entry name" value="ACYL-COENZYME A THIOESTERASE PAAI"/>
    <property type="match status" value="1"/>
</dbReference>
<proteinExistence type="predicted"/>
<dbReference type="InterPro" id="IPR029069">
    <property type="entry name" value="HotDog_dom_sf"/>
</dbReference>
<dbReference type="RefSeq" id="WP_033124946.1">
    <property type="nucleotide sequence ID" value="NZ_JACLYY010000007.1"/>
</dbReference>
<dbReference type="InterPro" id="IPR052723">
    <property type="entry name" value="Acyl-CoA_thioesterase_PaaI"/>
</dbReference>
<feature type="domain" description="Thioesterase" evidence="2">
    <location>
        <begin position="46"/>
        <end position="120"/>
    </location>
</feature>